<feature type="region of interest" description="Disordered" evidence="8">
    <location>
        <begin position="186"/>
        <end position="230"/>
    </location>
</feature>
<evidence type="ECO:0000256" key="8">
    <source>
        <dbReference type="SAM" id="MobiDB-lite"/>
    </source>
</evidence>
<keyword evidence="3" id="KW-0809">Transit peptide</keyword>
<evidence type="ECO:0000256" key="7">
    <source>
        <dbReference type="ARBA" id="ARBA00045681"/>
    </source>
</evidence>
<evidence type="ECO:0000313" key="9">
    <source>
        <dbReference type="EMBL" id="KAG7362208.1"/>
    </source>
</evidence>
<feature type="compositionally biased region" description="Acidic residues" evidence="8">
    <location>
        <begin position="100"/>
        <end position="120"/>
    </location>
</feature>
<dbReference type="GO" id="GO:0006412">
    <property type="term" value="P:translation"/>
    <property type="evidence" value="ECO:0007669"/>
    <property type="project" value="InterPro"/>
</dbReference>
<dbReference type="GO" id="GO:0003735">
    <property type="term" value="F:structural constituent of ribosome"/>
    <property type="evidence" value="ECO:0007669"/>
    <property type="project" value="TreeGrafter"/>
</dbReference>
<name>A0A9K3LIG1_9STRA</name>
<evidence type="ECO:0000256" key="3">
    <source>
        <dbReference type="ARBA" id="ARBA00022946"/>
    </source>
</evidence>
<keyword evidence="10" id="KW-1185">Reference proteome</keyword>
<dbReference type="Pfam" id="PF09243">
    <property type="entry name" value="Rsm22"/>
    <property type="match status" value="2"/>
</dbReference>
<reference evidence="9" key="2">
    <citation type="submission" date="2021-04" db="EMBL/GenBank/DDBJ databases">
        <authorList>
            <person name="Podell S."/>
        </authorList>
    </citation>
    <scope>NUCLEOTIDE SEQUENCE</scope>
    <source>
        <strain evidence="9">Hildebrandi</strain>
    </source>
</reference>
<comment type="caution">
    <text evidence="9">The sequence shown here is derived from an EMBL/GenBank/DDBJ whole genome shotgun (WGS) entry which is preliminary data.</text>
</comment>
<keyword evidence="5" id="KW-0411">Iron-sulfur</keyword>
<dbReference type="OrthoDB" id="421327at2759"/>
<dbReference type="GO" id="GO:0005763">
    <property type="term" value="C:mitochondrial small ribosomal subunit"/>
    <property type="evidence" value="ECO:0007669"/>
    <property type="project" value="TreeGrafter"/>
</dbReference>
<reference evidence="9" key="1">
    <citation type="journal article" date="2021" name="Sci. Rep.">
        <title>Diploid genomic architecture of Nitzschia inconspicua, an elite biomass production diatom.</title>
        <authorList>
            <person name="Oliver A."/>
            <person name="Podell S."/>
            <person name="Pinowska A."/>
            <person name="Traller J.C."/>
            <person name="Smith S.R."/>
            <person name="McClure R."/>
            <person name="Beliaev A."/>
            <person name="Bohutskyi P."/>
            <person name="Hill E.A."/>
            <person name="Rabines A."/>
            <person name="Zheng H."/>
            <person name="Allen L.Z."/>
            <person name="Kuo A."/>
            <person name="Grigoriev I.V."/>
            <person name="Allen A.E."/>
            <person name="Hazlebeck D."/>
            <person name="Allen E.E."/>
        </authorList>
    </citation>
    <scope>NUCLEOTIDE SEQUENCE</scope>
    <source>
        <strain evidence="9">Hildebrandi</strain>
    </source>
</reference>
<comment type="subcellular location">
    <subcellularLocation>
        <location evidence="1">Mitochondrion</location>
    </subcellularLocation>
</comment>
<dbReference type="EMBL" id="JAGRRH010000012">
    <property type="protein sequence ID" value="KAG7362208.1"/>
    <property type="molecule type" value="Genomic_DNA"/>
</dbReference>
<evidence type="ECO:0000256" key="1">
    <source>
        <dbReference type="ARBA" id="ARBA00004173"/>
    </source>
</evidence>
<feature type="compositionally biased region" description="Acidic residues" evidence="8">
    <location>
        <begin position="208"/>
        <end position="220"/>
    </location>
</feature>
<evidence type="ECO:0000256" key="5">
    <source>
        <dbReference type="ARBA" id="ARBA00023014"/>
    </source>
</evidence>
<feature type="region of interest" description="Disordered" evidence="8">
    <location>
        <begin position="347"/>
        <end position="375"/>
    </location>
</feature>
<dbReference type="GO" id="GO:0046872">
    <property type="term" value="F:metal ion binding"/>
    <property type="evidence" value="ECO:0007669"/>
    <property type="project" value="UniProtKB-KW"/>
</dbReference>
<evidence type="ECO:0000256" key="2">
    <source>
        <dbReference type="ARBA" id="ARBA00022723"/>
    </source>
</evidence>
<dbReference type="AlphaFoldDB" id="A0A9K3LIG1"/>
<gene>
    <name evidence="9" type="ORF">IV203_025874</name>
</gene>
<evidence type="ECO:0000256" key="4">
    <source>
        <dbReference type="ARBA" id="ARBA00023004"/>
    </source>
</evidence>
<keyword evidence="6" id="KW-0496">Mitochondrion</keyword>
<feature type="region of interest" description="Disordered" evidence="8">
    <location>
        <begin position="93"/>
        <end position="125"/>
    </location>
</feature>
<dbReference type="PANTHER" id="PTHR13184:SF5">
    <property type="entry name" value="METHYLTRANSFERASE-LIKE PROTEIN 17, MITOCHONDRIAL"/>
    <property type="match status" value="1"/>
</dbReference>
<dbReference type="InterPro" id="IPR015324">
    <property type="entry name" value="Ribosomal_Rsm22-like"/>
</dbReference>
<dbReference type="InterPro" id="IPR052571">
    <property type="entry name" value="Mt_RNA_Methyltransferase"/>
</dbReference>
<dbReference type="Proteomes" id="UP000693970">
    <property type="component" value="Unassembled WGS sequence"/>
</dbReference>
<accession>A0A9K3LIG1</accession>
<protein>
    <submittedName>
        <fullName evidence="9">Ribosomal small subunit Rsm22</fullName>
    </submittedName>
</protein>
<keyword evidence="4" id="KW-0408">Iron</keyword>
<dbReference type="GO" id="GO:0008168">
    <property type="term" value="F:methyltransferase activity"/>
    <property type="evidence" value="ECO:0007669"/>
    <property type="project" value="InterPro"/>
</dbReference>
<dbReference type="PANTHER" id="PTHR13184">
    <property type="entry name" value="37S RIBOSOMAL PROTEIN S22"/>
    <property type="match status" value="1"/>
</dbReference>
<keyword evidence="2" id="KW-0479">Metal-binding</keyword>
<proteinExistence type="predicted"/>
<sequence>MQRVIKTKTITTFTTIGRHHPQDHFTIHRLYFSSLTRKRRRPLPRDGGDTLLLPSTSSRKQNWRLSFNTENIFNRQYRGLASTSTATQGKDILYDHEKDEDVDDNDDNTYDIDDDEEDNNNDSFQPWKDLLENPGRAAWRVSSETPQPLLNAMSQILEDGDRTPKQLRRAHRKVLTIHAELATLRERERRKMVNGGRGQRSKRRSTEDDLDFDEIEDDDSSSSKKRSGAVVQVKDDDLNATSVYYGYDETLANLKHRLIPNYSIAKRVLSECQSLLGGPELCNWRPKRIVDFGMGCGSASAAAIDLFRDKQSGQTAIEWVHGIEPSVPMRECSRKLLEQMERHVEGTTTAPRITFGNSLSPPSSNELDHTNTTGSPSHGTFDLALLTYSSTELTDVTSNLAAAALLFEKLKPNGVLVMIEPGTPDGFNSIRGVRNMLLDCCPPHDPYFEWEERCHIIAPCTHNGSCPMERHRRNFAKQRGKLGYDMPQETVGNDNSISGEDKIAYDDEYYDDYDDDEDLVELDLANDSILSSETDAFNSSFCSFVQHIPGDDTPKGEKFSYLVAQKLRFSNPNDASVPNDSFEEDHLTYTLAQAFEAARNQDNDQSLQAFKRAQEMRLRYLQSDGDDLGLELIRGSNKRSSMGRIVRAPIKKKGHVYVDYCSSPGRIVRSRVTKAMSNNIAPGLFSAARKSRWGGLWPDMMKDVKDDASGK</sequence>
<dbReference type="GO" id="GO:0051536">
    <property type="term" value="F:iron-sulfur cluster binding"/>
    <property type="evidence" value="ECO:0007669"/>
    <property type="project" value="UniProtKB-KW"/>
</dbReference>
<comment type="function">
    <text evidence="7">Mitochondrial ribosome (mitoribosome) assembly factor. Binds at the interface of the head and body domains of the mitochondrial small ribosomal subunit (mt-SSU), occluding the mRNA channel and preventing compaction of the head domain towards the body. Probable inactive methyltransferase: retains the characteristic folding and ability to bind S-adenosyl-L-methionine, but it probably lost its methyltransferase activity.</text>
</comment>
<evidence type="ECO:0000256" key="6">
    <source>
        <dbReference type="ARBA" id="ARBA00023128"/>
    </source>
</evidence>
<evidence type="ECO:0000313" key="10">
    <source>
        <dbReference type="Proteomes" id="UP000693970"/>
    </source>
</evidence>
<organism evidence="9 10">
    <name type="scientific">Nitzschia inconspicua</name>
    <dbReference type="NCBI Taxonomy" id="303405"/>
    <lineage>
        <taxon>Eukaryota</taxon>
        <taxon>Sar</taxon>
        <taxon>Stramenopiles</taxon>
        <taxon>Ochrophyta</taxon>
        <taxon>Bacillariophyta</taxon>
        <taxon>Bacillariophyceae</taxon>
        <taxon>Bacillariophycidae</taxon>
        <taxon>Bacillariales</taxon>
        <taxon>Bacillariaceae</taxon>
        <taxon>Nitzschia</taxon>
    </lineage>
</organism>